<dbReference type="InterPro" id="IPR039425">
    <property type="entry name" value="RNA_pol_sigma-70-like"/>
</dbReference>
<dbReference type="GO" id="GO:0016987">
    <property type="term" value="F:sigma factor activity"/>
    <property type="evidence" value="ECO:0007669"/>
    <property type="project" value="UniProtKB-KW"/>
</dbReference>
<keyword evidence="1" id="KW-0805">Transcription regulation</keyword>
<dbReference type="Gene3D" id="1.10.10.10">
    <property type="entry name" value="Winged helix-like DNA-binding domain superfamily/Winged helix DNA-binding domain"/>
    <property type="match status" value="1"/>
</dbReference>
<dbReference type="InterPro" id="IPR036388">
    <property type="entry name" value="WH-like_DNA-bd_sf"/>
</dbReference>
<reference evidence="6 7" key="1">
    <citation type="submission" date="2019-06" db="EMBL/GenBank/DDBJ databases">
        <title>Whole genome sequence for Cellvibrionaceae sp. R142.</title>
        <authorList>
            <person name="Wang G."/>
        </authorList>
    </citation>
    <scope>NUCLEOTIDE SEQUENCE [LARGE SCALE GENOMIC DNA]</scope>
    <source>
        <strain evidence="6 7">R142</strain>
    </source>
</reference>
<dbReference type="Gene3D" id="1.10.1740.10">
    <property type="match status" value="1"/>
</dbReference>
<evidence type="ECO:0000256" key="2">
    <source>
        <dbReference type="ARBA" id="ARBA00023082"/>
    </source>
</evidence>
<dbReference type="Pfam" id="PF07638">
    <property type="entry name" value="Sigma70_ECF"/>
    <property type="match status" value="1"/>
</dbReference>
<evidence type="ECO:0000256" key="4">
    <source>
        <dbReference type="ARBA" id="ARBA00023163"/>
    </source>
</evidence>
<sequence>MQFLGAKERAEESWIDGLRAGEKEASEYVWKQYYQKLLTIAGQRLTNSSKVMSDEEDVVVSAFKSFFRAVHENRASELNSEDDIWRLLITLTARKAIKQLRYESRAKRDSKKQHSNDADIIDNLVCPEPSAEFLMMMADEYRELNARLLDDDMRLIVLRKLEGYSNTEVAQLLNINLRTVQRRLIVVRSLVR</sequence>
<dbReference type="SUPFAM" id="SSF88659">
    <property type="entry name" value="Sigma3 and sigma4 domains of RNA polymerase sigma factors"/>
    <property type="match status" value="1"/>
</dbReference>
<dbReference type="InterPro" id="IPR053812">
    <property type="entry name" value="HTH_Sigma70_ECF-like"/>
</dbReference>
<dbReference type="PANTHER" id="PTHR43133:SF8">
    <property type="entry name" value="RNA POLYMERASE SIGMA FACTOR HI_1459-RELATED"/>
    <property type="match status" value="1"/>
</dbReference>
<protein>
    <recommendedName>
        <fullName evidence="5">RNA polymerase sigma-70 ECF-like HTH domain-containing protein</fullName>
    </recommendedName>
</protein>
<dbReference type="Proteomes" id="UP000319732">
    <property type="component" value="Unassembled WGS sequence"/>
</dbReference>
<gene>
    <name evidence="6" type="ORF">FKG94_07770</name>
</gene>
<name>A0A545TZI4_9GAMM</name>
<dbReference type="EMBL" id="VHSG01000007">
    <property type="protein sequence ID" value="TQV82617.1"/>
    <property type="molecule type" value="Genomic_DNA"/>
</dbReference>
<feature type="domain" description="RNA polymerase sigma-70 ECF-like HTH" evidence="5">
    <location>
        <begin position="13"/>
        <end position="189"/>
    </location>
</feature>
<dbReference type="InterPro" id="IPR013324">
    <property type="entry name" value="RNA_pol_sigma_r3/r4-like"/>
</dbReference>
<keyword evidence="3" id="KW-0238">DNA-binding</keyword>
<comment type="caution">
    <text evidence="6">The sequence shown here is derived from an EMBL/GenBank/DDBJ whole genome shotgun (WGS) entry which is preliminary data.</text>
</comment>
<evidence type="ECO:0000313" key="6">
    <source>
        <dbReference type="EMBL" id="TQV82617.1"/>
    </source>
</evidence>
<proteinExistence type="predicted"/>
<dbReference type="PANTHER" id="PTHR43133">
    <property type="entry name" value="RNA POLYMERASE ECF-TYPE SIGMA FACTO"/>
    <property type="match status" value="1"/>
</dbReference>
<keyword evidence="4" id="KW-0804">Transcription</keyword>
<organism evidence="6 7">
    <name type="scientific">Exilibacterium tricleocarpae</name>
    <dbReference type="NCBI Taxonomy" id="2591008"/>
    <lineage>
        <taxon>Bacteria</taxon>
        <taxon>Pseudomonadati</taxon>
        <taxon>Pseudomonadota</taxon>
        <taxon>Gammaproteobacteria</taxon>
        <taxon>Cellvibrionales</taxon>
        <taxon>Cellvibrionaceae</taxon>
        <taxon>Exilibacterium</taxon>
    </lineage>
</organism>
<evidence type="ECO:0000313" key="7">
    <source>
        <dbReference type="Proteomes" id="UP000319732"/>
    </source>
</evidence>
<accession>A0A545TZI4</accession>
<evidence type="ECO:0000256" key="3">
    <source>
        <dbReference type="ARBA" id="ARBA00023125"/>
    </source>
</evidence>
<evidence type="ECO:0000256" key="1">
    <source>
        <dbReference type="ARBA" id="ARBA00023015"/>
    </source>
</evidence>
<dbReference type="GO" id="GO:0003677">
    <property type="term" value="F:DNA binding"/>
    <property type="evidence" value="ECO:0007669"/>
    <property type="project" value="UniProtKB-KW"/>
</dbReference>
<keyword evidence="7" id="KW-1185">Reference proteome</keyword>
<dbReference type="OrthoDB" id="291381at2"/>
<dbReference type="AlphaFoldDB" id="A0A545TZI4"/>
<evidence type="ECO:0000259" key="5">
    <source>
        <dbReference type="Pfam" id="PF07638"/>
    </source>
</evidence>
<keyword evidence="2" id="KW-0731">Sigma factor</keyword>